<dbReference type="RefSeq" id="WP_127785987.1">
    <property type="nucleotide sequence ID" value="NZ_SACL01000001.1"/>
</dbReference>
<evidence type="ECO:0000313" key="1">
    <source>
        <dbReference type="EMBL" id="RVT99207.1"/>
    </source>
</evidence>
<protein>
    <recommendedName>
        <fullName evidence="3">Class I SAM-dependent methyltransferase</fullName>
    </recommendedName>
</protein>
<reference evidence="1 2" key="1">
    <citation type="submission" date="2019-01" db="EMBL/GenBank/DDBJ databases">
        <authorList>
            <person name="Chen W.-M."/>
        </authorList>
    </citation>
    <scope>NUCLEOTIDE SEQUENCE [LARGE SCALE GENOMIC DNA]</scope>
    <source>
        <strain evidence="1 2">CCP-6</strain>
    </source>
</reference>
<name>A0A437MNJ2_9PROT</name>
<comment type="caution">
    <text evidence="1">The sequence shown here is derived from an EMBL/GenBank/DDBJ whole genome shotgun (WGS) entry which is preliminary data.</text>
</comment>
<dbReference type="Gene3D" id="3.40.50.150">
    <property type="entry name" value="Vaccinia Virus protein VP39"/>
    <property type="match status" value="1"/>
</dbReference>
<keyword evidence="2" id="KW-1185">Reference proteome</keyword>
<sequence length="221" mass="23760">MSLTLPVPETVGLALPDFALPDLAQGLTPAPMQPAMSGAEQALLRAAAAGARSMLEFGCGGSTGLLLDASEGRLLSVDSDRAWLNRVAEGAAAARALRQGRLTQWHAEIGPTREWGWPLMAPSADTGWRYWGAPWFSMPRADFVLVDGRFRIACALSAHGRLDAEGHVAIHDYWPRRAYQEALAPFFEVVGSAGTLVLLKPRAVVPEELQQAITTHAADPR</sequence>
<dbReference type="Proteomes" id="UP000282957">
    <property type="component" value="Unassembled WGS sequence"/>
</dbReference>
<gene>
    <name evidence="1" type="ORF">EOD42_03655</name>
</gene>
<proteinExistence type="predicted"/>
<evidence type="ECO:0008006" key="3">
    <source>
        <dbReference type="Google" id="ProtNLM"/>
    </source>
</evidence>
<dbReference type="AlphaFoldDB" id="A0A437MNJ2"/>
<dbReference type="EMBL" id="SACL01000001">
    <property type="protein sequence ID" value="RVT99207.1"/>
    <property type="molecule type" value="Genomic_DNA"/>
</dbReference>
<organism evidence="1 2">
    <name type="scientific">Rhodovarius crocodyli</name>
    <dbReference type="NCBI Taxonomy" id="1979269"/>
    <lineage>
        <taxon>Bacteria</taxon>
        <taxon>Pseudomonadati</taxon>
        <taxon>Pseudomonadota</taxon>
        <taxon>Alphaproteobacteria</taxon>
        <taxon>Acetobacterales</taxon>
        <taxon>Roseomonadaceae</taxon>
        <taxon>Rhodovarius</taxon>
    </lineage>
</organism>
<dbReference type="InterPro" id="IPR029063">
    <property type="entry name" value="SAM-dependent_MTases_sf"/>
</dbReference>
<dbReference type="OrthoDB" id="7445868at2"/>
<accession>A0A437MNJ2</accession>
<evidence type="ECO:0000313" key="2">
    <source>
        <dbReference type="Proteomes" id="UP000282957"/>
    </source>
</evidence>